<dbReference type="HOGENOM" id="CLU_009583_0_1_9"/>
<dbReference type="EMBL" id="AHEA01000018">
    <property type="protein sequence ID" value="EJQ81621.1"/>
    <property type="molecule type" value="Genomic_DNA"/>
</dbReference>
<evidence type="ECO:0008006" key="6">
    <source>
        <dbReference type="Google" id="ProtNLM"/>
    </source>
</evidence>
<accession>J8D9U2</accession>
<dbReference type="PANTHER" id="PTHR12526:SF630">
    <property type="entry name" value="GLYCOSYLTRANSFERASE"/>
    <property type="match status" value="1"/>
</dbReference>
<proteinExistence type="inferred from homology"/>
<dbReference type="PANTHER" id="PTHR12526">
    <property type="entry name" value="GLYCOSYLTRANSFERASE"/>
    <property type="match status" value="1"/>
</dbReference>
<dbReference type="InterPro" id="IPR028098">
    <property type="entry name" value="Glyco_trans_4-like_N"/>
</dbReference>
<dbReference type="AlphaFoldDB" id="J8D9U2"/>
<dbReference type="InterPro" id="IPR001296">
    <property type="entry name" value="Glyco_trans_1"/>
</dbReference>
<evidence type="ECO:0000313" key="5">
    <source>
        <dbReference type="Proteomes" id="UP000006977"/>
    </source>
</evidence>
<organism evidence="4 5">
    <name type="scientific">Bacillus cereus HuA4-10</name>
    <dbReference type="NCBI Taxonomy" id="1053206"/>
    <lineage>
        <taxon>Bacteria</taxon>
        <taxon>Bacillati</taxon>
        <taxon>Bacillota</taxon>
        <taxon>Bacilli</taxon>
        <taxon>Bacillales</taxon>
        <taxon>Bacillaceae</taxon>
        <taxon>Bacillus</taxon>
        <taxon>Bacillus cereus group</taxon>
    </lineage>
</organism>
<dbReference type="Pfam" id="PF00534">
    <property type="entry name" value="Glycos_transf_1"/>
    <property type="match status" value="1"/>
</dbReference>
<comment type="similarity">
    <text evidence="1">Belongs to the glycosyltransferase group 1 family. Glycosyltransferase 4 subfamily.</text>
</comment>
<comment type="caution">
    <text evidence="4">The sequence shown here is derived from an EMBL/GenBank/DDBJ whole genome shotgun (WGS) entry which is preliminary data.</text>
</comment>
<evidence type="ECO:0000259" key="3">
    <source>
        <dbReference type="Pfam" id="PF13477"/>
    </source>
</evidence>
<dbReference type="GO" id="GO:0016757">
    <property type="term" value="F:glycosyltransferase activity"/>
    <property type="evidence" value="ECO:0007669"/>
    <property type="project" value="InterPro"/>
</dbReference>
<reference evidence="4 5" key="1">
    <citation type="submission" date="2012-04" db="EMBL/GenBank/DDBJ databases">
        <title>The Genome Sequence of Bacillus cereus HuA4-10.</title>
        <authorList>
            <consortium name="The Broad Institute Genome Sequencing Platform"/>
            <consortium name="The Broad Institute Genome Sequencing Center for Infectious Disease"/>
            <person name="Feldgarden M."/>
            <person name="Van der Auwera G.A."/>
            <person name="Mahillon J."/>
            <person name="Duprez V."/>
            <person name="Timmery S."/>
            <person name="Mattelet C."/>
            <person name="Dierick K."/>
            <person name="Sun M."/>
            <person name="Yu Z."/>
            <person name="Zhu L."/>
            <person name="Hu X."/>
            <person name="Shank E.B."/>
            <person name="Swiecicka I."/>
            <person name="Hansen B.M."/>
            <person name="Andrup L."/>
            <person name="Young S.K."/>
            <person name="Zeng Q."/>
            <person name="Gargeya S."/>
            <person name="Fitzgerald M."/>
            <person name="Haas B."/>
            <person name="Abouelleil A."/>
            <person name="Alvarado L."/>
            <person name="Arachchi H.M."/>
            <person name="Berlin A."/>
            <person name="Chapman S.B."/>
            <person name="Goldberg J."/>
            <person name="Griggs A."/>
            <person name="Gujja S."/>
            <person name="Hansen M."/>
            <person name="Howarth C."/>
            <person name="Imamovic A."/>
            <person name="Larimer J."/>
            <person name="McCowen C."/>
            <person name="Montmayeur A."/>
            <person name="Murphy C."/>
            <person name="Neiman D."/>
            <person name="Pearson M."/>
            <person name="Priest M."/>
            <person name="Roberts A."/>
            <person name="Saif S."/>
            <person name="Shea T."/>
            <person name="Sisk P."/>
            <person name="Sykes S."/>
            <person name="Wortman J."/>
            <person name="Nusbaum C."/>
            <person name="Birren B."/>
        </authorList>
    </citation>
    <scope>NUCLEOTIDE SEQUENCE [LARGE SCALE GENOMIC DNA]</scope>
    <source>
        <strain evidence="4 5">HuA4-10</strain>
    </source>
</reference>
<dbReference type="Proteomes" id="UP000006977">
    <property type="component" value="Unassembled WGS sequence"/>
</dbReference>
<feature type="domain" description="Glycosyltransferase subfamily 4-like N-terminal" evidence="3">
    <location>
        <begin position="20"/>
        <end position="162"/>
    </location>
</feature>
<gene>
    <name evidence="4" type="ORF">IGC_01860</name>
</gene>
<protein>
    <recommendedName>
        <fullName evidence="6">Glycosyltransferase family 1 protein</fullName>
    </recommendedName>
</protein>
<sequence>MVWELNKNKIRRVREMVSKKILFCATVDYHFKAFHLPYLKWFADQGWEVHVAANGNIHLPYVTQKYNIPIQRSPLSIQNLHAYKKLKSIIHQNKYHIIHCHTPMGGVIARLAARKARQQGTKVVYTAHGFHFCKGSPFINWLLYYPIERSLATNTDCLITINQEDYNLAVKHRFQAKDIKFVHGVGVDIERFAPVTETERQELKLQSGYNPQDFLMFYAAEFNKNKNQSFLIHVLAQLKNEMPHAKLLLAGEGPLMEECKKIATQLGVSNMVHFLGYRNDIASLLQMSDLAVASSYREGLPVNIMEAMACGLPVIVTDNRGHRELIISNKNGWIIDRDDIKTMSERINFISKNTKLQAQFGQCGRTIITNEYSVNEVLKEKQEIYTTYMDEMEDLNWALH</sequence>
<dbReference type="Gene3D" id="3.40.50.2000">
    <property type="entry name" value="Glycogen Phosphorylase B"/>
    <property type="match status" value="2"/>
</dbReference>
<name>J8D9U2_BACCE</name>
<dbReference type="CDD" id="cd03808">
    <property type="entry name" value="GT4_CapM-like"/>
    <property type="match status" value="1"/>
</dbReference>
<evidence type="ECO:0000256" key="1">
    <source>
        <dbReference type="ARBA" id="ARBA00009481"/>
    </source>
</evidence>
<dbReference type="Pfam" id="PF13477">
    <property type="entry name" value="Glyco_trans_4_2"/>
    <property type="match status" value="1"/>
</dbReference>
<dbReference type="PATRIC" id="fig|1053206.3.peg.1887"/>
<dbReference type="SUPFAM" id="SSF53756">
    <property type="entry name" value="UDP-Glycosyltransferase/glycogen phosphorylase"/>
    <property type="match status" value="1"/>
</dbReference>
<feature type="domain" description="Glycosyl transferase family 1" evidence="2">
    <location>
        <begin position="200"/>
        <end position="365"/>
    </location>
</feature>
<evidence type="ECO:0000313" key="4">
    <source>
        <dbReference type="EMBL" id="EJQ81621.1"/>
    </source>
</evidence>
<evidence type="ECO:0000259" key="2">
    <source>
        <dbReference type="Pfam" id="PF00534"/>
    </source>
</evidence>